<organism evidence="5 6">
    <name type="scientific">Arthroderma otae (strain ATCC MYA-4605 / CBS 113480)</name>
    <name type="common">Microsporum canis</name>
    <dbReference type="NCBI Taxonomy" id="554155"/>
    <lineage>
        <taxon>Eukaryota</taxon>
        <taxon>Fungi</taxon>
        <taxon>Dikarya</taxon>
        <taxon>Ascomycota</taxon>
        <taxon>Pezizomycotina</taxon>
        <taxon>Eurotiomycetes</taxon>
        <taxon>Eurotiomycetidae</taxon>
        <taxon>Onygenales</taxon>
        <taxon>Arthrodermataceae</taxon>
        <taxon>Microsporum</taxon>
    </lineage>
</organism>
<keyword evidence="6" id="KW-1185">Reference proteome</keyword>
<feature type="region of interest" description="Disordered" evidence="3">
    <location>
        <begin position="391"/>
        <end position="415"/>
    </location>
</feature>
<gene>
    <name evidence="5" type="ORF">MCYG_07424</name>
</gene>
<dbReference type="GeneID" id="9225565"/>
<sequence length="702" mass="76702">MSYDLHGVWDQTNPIGSIAQAHTNLTEIKLAAELLWRVEVKPSQVAIGFGFYGRAFTLQDPSCTDPGCPFSAGADPGICTRTSGYLAYYEIQDILSKEKNTKSLLNNGDIKIAHDKTAAVKYFTWYNDQWISYDDADTFKQKIDWANSIGFSGSLIWASDLAHKAITGKTNIESALTIKDSQEQLNPDPDTVSSDLNGSLAKDCYKFRDIVALDNPQVSTCRSGYTTVGYDRATSAGKDGEWGRPWCCPKNSGLKNCQWRGSGGDCNGQCHPGEIHLDGSSWGGKPGESGTGKCSRGGKALCCQMEQFEAFTNGCYWTDGAYCCPATRPPPYKDCHWVGQGDCADNTCDKTEKFTLTILGGRKKSLCCKPNLDEFTTFTCESGHIDPCDDPSDECEDSGNDDTGNSLTIRSDEDGSPILVRRGGIRSASLLMTKGLSFSKHLIMTSRSHPSGLKLFKALADISGGFQAEHEQEIQMIFKLVKAAVSGELPSGALLKAAKLDPEKVYNSWNKLYTITLPQIGVDLSTSTLRGWTKPETPNDRIFEIIGSHAYRGGMSLLESEMNGIKGRIFRKYNPMGPGTFAKALDTVAIGHIPEHAKDAEEAATKIIVTMQKELTREIAFTDNNMPGLKGLLPIWKEFEPDYYATAVKFATKFIHTHVNAINDKFPTGSVSGNVAASLLVHTANQLVRAVGQIKFDTEDVD</sequence>
<dbReference type="SUPFAM" id="SSF51445">
    <property type="entry name" value="(Trans)glycosidases"/>
    <property type="match status" value="1"/>
</dbReference>
<proteinExistence type="inferred from homology"/>
<dbReference type="SUPFAM" id="SSF54556">
    <property type="entry name" value="Chitinase insertion domain"/>
    <property type="match status" value="1"/>
</dbReference>
<evidence type="ECO:0000313" key="5">
    <source>
        <dbReference type="EMBL" id="EEQ34605.1"/>
    </source>
</evidence>
<feature type="domain" description="GH18" evidence="4">
    <location>
        <begin position="1"/>
        <end position="173"/>
    </location>
</feature>
<evidence type="ECO:0000259" key="4">
    <source>
        <dbReference type="PROSITE" id="PS51910"/>
    </source>
</evidence>
<dbReference type="Pfam" id="PF00704">
    <property type="entry name" value="Glyco_hydro_18"/>
    <property type="match status" value="1"/>
</dbReference>
<dbReference type="InterPro" id="IPR029070">
    <property type="entry name" value="Chitinase_insertion_sf"/>
</dbReference>
<evidence type="ECO:0000256" key="3">
    <source>
        <dbReference type="SAM" id="MobiDB-lite"/>
    </source>
</evidence>
<dbReference type="InterPro" id="IPR017853">
    <property type="entry name" value="GH"/>
</dbReference>
<protein>
    <recommendedName>
        <fullName evidence="2">chitinase</fullName>
        <ecNumber evidence="2">3.2.1.14</ecNumber>
    </recommendedName>
</protein>
<dbReference type="HOGENOM" id="CLU_001837_3_0_1"/>
<evidence type="ECO:0000313" key="6">
    <source>
        <dbReference type="Proteomes" id="UP000002035"/>
    </source>
</evidence>
<dbReference type="InterPro" id="IPR001223">
    <property type="entry name" value="Glyco_hydro18_cat"/>
</dbReference>
<dbReference type="GO" id="GO:0005975">
    <property type="term" value="P:carbohydrate metabolic process"/>
    <property type="evidence" value="ECO:0007669"/>
    <property type="project" value="InterPro"/>
</dbReference>
<dbReference type="AlphaFoldDB" id="C5FYK7"/>
<dbReference type="PROSITE" id="PS51910">
    <property type="entry name" value="GH18_2"/>
    <property type="match status" value="1"/>
</dbReference>
<dbReference type="Gene3D" id="3.20.20.80">
    <property type="entry name" value="Glycosidases"/>
    <property type="match status" value="1"/>
</dbReference>
<reference evidence="6" key="1">
    <citation type="journal article" date="2012" name="MBio">
        <title>Comparative genome analysis of Trichophyton rubrum and related dermatophytes reveals candidate genes involved in infection.</title>
        <authorList>
            <person name="Martinez D.A."/>
            <person name="Oliver B.G."/>
            <person name="Graeser Y."/>
            <person name="Goldberg J.M."/>
            <person name="Li W."/>
            <person name="Martinez-Rossi N.M."/>
            <person name="Monod M."/>
            <person name="Shelest E."/>
            <person name="Barton R.C."/>
            <person name="Birch E."/>
            <person name="Brakhage A.A."/>
            <person name="Chen Z."/>
            <person name="Gurr S.J."/>
            <person name="Heiman D."/>
            <person name="Heitman J."/>
            <person name="Kosti I."/>
            <person name="Rossi A."/>
            <person name="Saif S."/>
            <person name="Samalova M."/>
            <person name="Saunders C.W."/>
            <person name="Shea T."/>
            <person name="Summerbell R.C."/>
            <person name="Xu J."/>
            <person name="Young S."/>
            <person name="Zeng Q."/>
            <person name="Birren B.W."/>
            <person name="Cuomo C.A."/>
            <person name="White T.C."/>
        </authorList>
    </citation>
    <scope>NUCLEOTIDE SEQUENCE [LARGE SCALE GENOMIC DNA]</scope>
    <source>
        <strain evidence="6">ATCC MYA-4605 / CBS 113480</strain>
    </source>
</reference>
<comment type="similarity">
    <text evidence="1">Belongs to the glycosyl hydrolase 18 family. Chitinase class V subfamily.</text>
</comment>
<dbReference type="OrthoDB" id="4180203at2759"/>
<dbReference type="RefSeq" id="XP_002843641.1">
    <property type="nucleotide sequence ID" value="XM_002843595.1"/>
</dbReference>
<evidence type="ECO:0000256" key="1">
    <source>
        <dbReference type="ARBA" id="ARBA00008682"/>
    </source>
</evidence>
<dbReference type="VEuPathDB" id="FungiDB:MCYG_07424"/>
<dbReference type="InterPro" id="IPR050314">
    <property type="entry name" value="Glycosyl_Hydrlase_18"/>
</dbReference>
<dbReference type="PANTHER" id="PTHR11177:SF397">
    <property type="entry name" value="CHITINASE"/>
    <property type="match status" value="1"/>
</dbReference>
<name>C5FYK7_ARTOC</name>
<dbReference type="GO" id="GO:0008843">
    <property type="term" value="F:endochitinase activity"/>
    <property type="evidence" value="ECO:0007669"/>
    <property type="project" value="UniProtKB-EC"/>
</dbReference>
<dbReference type="PANTHER" id="PTHR11177">
    <property type="entry name" value="CHITINASE"/>
    <property type="match status" value="1"/>
</dbReference>
<feature type="compositionally biased region" description="Acidic residues" evidence="3">
    <location>
        <begin position="391"/>
        <end position="400"/>
    </location>
</feature>
<dbReference type="EC" id="3.2.1.14" evidence="2"/>
<dbReference type="Proteomes" id="UP000002035">
    <property type="component" value="Unassembled WGS sequence"/>
</dbReference>
<evidence type="ECO:0000256" key="2">
    <source>
        <dbReference type="ARBA" id="ARBA00012729"/>
    </source>
</evidence>
<dbReference type="EMBL" id="DS995707">
    <property type="protein sequence ID" value="EEQ34605.1"/>
    <property type="molecule type" value="Genomic_DNA"/>
</dbReference>
<dbReference type="Gene3D" id="3.10.50.10">
    <property type="match status" value="1"/>
</dbReference>
<accession>C5FYK7</accession>
<dbReference type="eggNOG" id="KOG2806">
    <property type="taxonomic scope" value="Eukaryota"/>
</dbReference>
<dbReference type="STRING" id="554155.C5FYK7"/>